<proteinExistence type="predicted"/>
<dbReference type="InParanoid" id="M7X873"/>
<dbReference type="EMBL" id="AMZY02000020">
    <property type="protein sequence ID" value="EMS31194.1"/>
    <property type="molecule type" value="Genomic_DNA"/>
</dbReference>
<name>M7X873_9BACT</name>
<protein>
    <submittedName>
        <fullName evidence="2">Uncharacterized protein</fullName>
    </submittedName>
</protein>
<dbReference type="AlphaFoldDB" id="M7X873"/>
<organism evidence="2 3">
    <name type="scientific">Mariniradius saccharolyticus AK6</name>
    <dbReference type="NCBI Taxonomy" id="1239962"/>
    <lineage>
        <taxon>Bacteria</taxon>
        <taxon>Pseudomonadati</taxon>
        <taxon>Bacteroidota</taxon>
        <taxon>Cytophagia</taxon>
        <taxon>Cytophagales</taxon>
        <taxon>Cyclobacteriaceae</taxon>
        <taxon>Mariniradius</taxon>
    </lineage>
</organism>
<accession>M7X873</accession>
<sequence length="79" mass="8940">MDCESFFKSISPSSDSVNKIEETGKLSPSEPESAFLALPEFFGEQAAKIKRSRRYLGACRVELEYLDLLHILMFDGYTV</sequence>
<feature type="region of interest" description="Disordered" evidence="1">
    <location>
        <begin position="1"/>
        <end position="30"/>
    </location>
</feature>
<gene>
    <name evidence="2" type="ORF">C943_02341</name>
</gene>
<feature type="compositionally biased region" description="Low complexity" evidence="1">
    <location>
        <begin position="1"/>
        <end position="16"/>
    </location>
</feature>
<comment type="caution">
    <text evidence="2">The sequence shown here is derived from an EMBL/GenBank/DDBJ whole genome shotgun (WGS) entry which is preliminary data.</text>
</comment>
<dbReference type="Proteomes" id="UP000010953">
    <property type="component" value="Unassembled WGS sequence"/>
</dbReference>
<evidence type="ECO:0000256" key="1">
    <source>
        <dbReference type="SAM" id="MobiDB-lite"/>
    </source>
</evidence>
<keyword evidence="3" id="KW-1185">Reference proteome</keyword>
<reference evidence="2" key="1">
    <citation type="submission" date="2013-01" db="EMBL/GenBank/DDBJ databases">
        <title>Genome assembly of Mariniradius saccharolyticus AK6.</title>
        <authorList>
            <person name="Vaidya B."/>
            <person name="Khatri I."/>
            <person name="Tanuku N.R.S."/>
            <person name="Subramanian S."/>
            <person name="Pinnaka A."/>
        </authorList>
    </citation>
    <scope>NUCLEOTIDE SEQUENCE [LARGE SCALE GENOMIC DNA]</scope>
    <source>
        <strain evidence="2">AK6</strain>
    </source>
</reference>
<evidence type="ECO:0000313" key="3">
    <source>
        <dbReference type="Proteomes" id="UP000010953"/>
    </source>
</evidence>
<evidence type="ECO:0000313" key="2">
    <source>
        <dbReference type="EMBL" id="EMS31194.1"/>
    </source>
</evidence>